<dbReference type="GO" id="GO:0016787">
    <property type="term" value="F:hydrolase activity"/>
    <property type="evidence" value="ECO:0007669"/>
    <property type="project" value="UniProtKB-KW"/>
</dbReference>
<name>A0ABN1TKC9_9ACTN</name>
<dbReference type="Gene3D" id="3.40.50.1820">
    <property type="entry name" value="alpha/beta hydrolase"/>
    <property type="match status" value="1"/>
</dbReference>
<keyword evidence="2 4" id="KW-0378">Hydrolase</keyword>
<dbReference type="InterPro" id="IPR002168">
    <property type="entry name" value="Lipase_GDXG_HIS_AS"/>
</dbReference>
<evidence type="ECO:0000313" key="4">
    <source>
        <dbReference type="EMBL" id="GAA1091557.1"/>
    </source>
</evidence>
<comment type="similarity">
    <text evidence="1">Belongs to the 'GDXG' lipolytic enzyme family.</text>
</comment>
<accession>A0ABN1TKC9</accession>
<evidence type="ECO:0000256" key="1">
    <source>
        <dbReference type="ARBA" id="ARBA00010515"/>
    </source>
</evidence>
<dbReference type="InterPro" id="IPR013094">
    <property type="entry name" value="AB_hydrolase_3"/>
</dbReference>
<evidence type="ECO:0000313" key="5">
    <source>
        <dbReference type="Proteomes" id="UP001501581"/>
    </source>
</evidence>
<dbReference type="PROSITE" id="PS01173">
    <property type="entry name" value="LIPASE_GDXG_HIS"/>
    <property type="match status" value="1"/>
</dbReference>
<dbReference type="Pfam" id="PF07859">
    <property type="entry name" value="Abhydrolase_3"/>
    <property type="match status" value="1"/>
</dbReference>
<dbReference type="PANTHER" id="PTHR48081">
    <property type="entry name" value="AB HYDROLASE SUPERFAMILY PROTEIN C4A8.06C"/>
    <property type="match status" value="1"/>
</dbReference>
<dbReference type="InterPro" id="IPR029058">
    <property type="entry name" value="AB_hydrolase_fold"/>
</dbReference>
<dbReference type="PANTHER" id="PTHR48081:SF8">
    <property type="entry name" value="ALPHA_BETA HYDROLASE FOLD-3 DOMAIN-CONTAINING PROTEIN-RELATED"/>
    <property type="match status" value="1"/>
</dbReference>
<reference evidence="4 5" key="1">
    <citation type="journal article" date="2019" name="Int. J. Syst. Evol. Microbiol.">
        <title>The Global Catalogue of Microorganisms (GCM) 10K type strain sequencing project: providing services to taxonomists for standard genome sequencing and annotation.</title>
        <authorList>
            <consortium name="The Broad Institute Genomics Platform"/>
            <consortium name="The Broad Institute Genome Sequencing Center for Infectious Disease"/>
            <person name="Wu L."/>
            <person name="Ma J."/>
        </authorList>
    </citation>
    <scope>NUCLEOTIDE SEQUENCE [LARGE SCALE GENOMIC DNA]</scope>
    <source>
        <strain evidence="4 5">JCM 13008</strain>
    </source>
</reference>
<evidence type="ECO:0000256" key="2">
    <source>
        <dbReference type="ARBA" id="ARBA00022801"/>
    </source>
</evidence>
<gene>
    <name evidence="4" type="ORF">GCM10009668_02940</name>
</gene>
<dbReference type="Proteomes" id="UP001501581">
    <property type="component" value="Unassembled WGS sequence"/>
</dbReference>
<protein>
    <submittedName>
        <fullName evidence="4">Alpha/beta hydrolase</fullName>
    </submittedName>
</protein>
<dbReference type="SUPFAM" id="SSF53474">
    <property type="entry name" value="alpha/beta-Hydrolases"/>
    <property type="match status" value="1"/>
</dbReference>
<keyword evidence="5" id="KW-1185">Reference proteome</keyword>
<evidence type="ECO:0000259" key="3">
    <source>
        <dbReference type="Pfam" id="PF07859"/>
    </source>
</evidence>
<sequence length="301" mass="31916">MEWAGPERLAAAAKTSREFYAGRAPGRGPRSAAELAAVRAAAPAPASVAPPPVVEVVEADGHRVGVRIQVPRDRPAAGVLLELHGGGFYLGSAAASDVRNRRLVDDLGVAVASVDYRLAPEHPWPAAPEDCEAAAQWLTEVATTRFGTDRIALIGFSAGSTLAMTTLLRLRERARLPIAGAVLQFGTYDLSGTTEAGRLIDNEWFLDAYAADAPDRTDPDLSPVFAAVTDLAALPPVLMVVGADDILLHDNVAMAERLRDAGVRVDLRVYPEAPHGFTAHPTPLAGAAQDEIDAWLTERLQ</sequence>
<dbReference type="EMBL" id="BAAALG010000001">
    <property type="protein sequence ID" value="GAA1091557.1"/>
    <property type="molecule type" value="Genomic_DNA"/>
</dbReference>
<feature type="domain" description="Alpha/beta hydrolase fold-3" evidence="3">
    <location>
        <begin position="81"/>
        <end position="278"/>
    </location>
</feature>
<organism evidence="4 5">
    <name type="scientific">Nocardioides dubius</name>
    <dbReference type="NCBI Taxonomy" id="317019"/>
    <lineage>
        <taxon>Bacteria</taxon>
        <taxon>Bacillati</taxon>
        <taxon>Actinomycetota</taxon>
        <taxon>Actinomycetes</taxon>
        <taxon>Propionibacteriales</taxon>
        <taxon>Nocardioidaceae</taxon>
        <taxon>Nocardioides</taxon>
    </lineage>
</organism>
<comment type="caution">
    <text evidence="4">The sequence shown here is derived from an EMBL/GenBank/DDBJ whole genome shotgun (WGS) entry which is preliminary data.</text>
</comment>
<dbReference type="RefSeq" id="WP_343990608.1">
    <property type="nucleotide sequence ID" value="NZ_BAAALG010000001.1"/>
</dbReference>
<proteinExistence type="inferred from homology"/>
<dbReference type="InterPro" id="IPR050300">
    <property type="entry name" value="GDXG_lipolytic_enzyme"/>
</dbReference>